<gene>
    <name evidence="1" type="ORF">KC01_LOCUS15046</name>
</gene>
<dbReference type="EMBL" id="OZ035838">
    <property type="protein sequence ID" value="CAL1584761.1"/>
    <property type="molecule type" value="Genomic_DNA"/>
</dbReference>
<keyword evidence="2" id="KW-1185">Reference proteome</keyword>
<accession>A0AAV2K488</accession>
<organism evidence="1 2">
    <name type="scientific">Knipowitschia caucasica</name>
    <name type="common">Caucasian dwarf goby</name>
    <name type="synonym">Pomatoschistus caucasicus</name>
    <dbReference type="NCBI Taxonomy" id="637954"/>
    <lineage>
        <taxon>Eukaryota</taxon>
        <taxon>Metazoa</taxon>
        <taxon>Chordata</taxon>
        <taxon>Craniata</taxon>
        <taxon>Vertebrata</taxon>
        <taxon>Euteleostomi</taxon>
        <taxon>Actinopterygii</taxon>
        <taxon>Neopterygii</taxon>
        <taxon>Teleostei</taxon>
        <taxon>Neoteleostei</taxon>
        <taxon>Acanthomorphata</taxon>
        <taxon>Gobiaria</taxon>
        <taxon>Gobiiformes</taxon>
        <taxon>Gobioidei</taxon>
        <taxon>Gobiidae</taxon>
        <taxon>Gobiinae</taxon>
        <taxon>Knipowitschia</taxon>
    </lineage>
</organism>
<evidence type="ECO:0000313" key="1">
    <source>
        <dbReference type="EMBL" id="CAL1584761.1"/>
    </source>
</evidence>
<reference evidence="1 2" key="1">
    <citation type="submission" date="2024-04" db="EMBL/GenBank/DDBJ databases">
        <authorList>
            <person name="Waldvogel A.-M."/>
            <person name="Schoenle A."/>
        </authorList>
    </citation>
    <scope>NUCLEOTIDE SEQUENCE [LARGE SCALE GENOMIC DNA]</scope>
</reference>
<evidence type="ECO:0000313" key="2">
    <source>
        <dbReference type="Proteomes" id="UP001497482"/>
    </source>
</evidence>
<dbReference type="AlphaFoldDB" id="A0AAV2K488"/>
<sequence>MTSLVGQRRLRIDSFHLFRAACTIKAGNYVSQKRWDYTLPTRTQWIEEETVNHETNFWKLNPHRGVCGRYTVLVLHKT</sequence>
<protein>
    <submittedName>
        <fullName evidence="1">Uncharacterized protein</fullName>
    </submittedName>
</protein>
<proteinExistence type="predicted"/>
<name>A0AAV2K488_KNICA</name>
<dbReference type="Proteomes" id="UP001497482">
    <property type="component" value="Chromosome 16"/>
</dbReference>